<name>A0A5C5CE58_9HYPH</name>
<dbReference type="EMBL" id="VEWK01000012">
    <property type="protein sequence ID" value="TNV09642.1"/>
    <property type="molecule type" value="Genomic_DNA"/>
</dbReference>
<gene>
    <name evidence="3" type="ORF">FIB18_19525</name>
    <name evidence="2" type="ORF">GGQ79_004204</name>
</gene>
<dbReference type="AlphaFoldDB" id="A0A5C5CE58"/>
<comment type="caution">
    <text evidence="3">The sequence shown here is derived from an EMBL/GenBank/DDBJ whole genome shotgun (WGS) entry which is preliminary data.</text>
</comment>
<dbReference type="Proteomes" id="UP000313390">
    <property type="component" value="Unassembled WGS sequence"/>
</dbReference>
<dbReference type="SUPFAM" id="SSF53335">
    <property type="entry name" value="S-adenosyl-L-methionine-dependent methyltransferases"/>
    <property type="match status" value="1"/>
</dbReference>
<organism evidence="3 4">
    <name type="scientific">Brucella pecoris</name>
    <dbReference type="NCBI Taxonomy" id="867683"/>
    <lineage>
        <taxon>Bacteria</taxon>
        <taxon>Pseudomonadati</taxon>
        <taxon>Pseudomonadota</taxon>
        <taxon>Alphaproteobacteria</taxon>
        <taxon>Hyphomicrobiales</taxon>
        <taxon>Brucellaceae</taxon>
        <taxon>Brucella/Ochrobactrum group</taxon>
        <taxon>Brucella</taxon>
    </lineage>
</organism>
<evidence type="ECO:0000259" key="1">
    <source>
        <dbReference type="Pfam" id="PF08241"/>
    </source>
</evidence>
<dbReference type="InterPro" id="IPR013216">
    <property type="entry name" value="Methyltransf_11"/>
</dbReference>
<dbReference type="RefSeq" id="WP_140022284.1">
    <property type="nucleotide sequence ID" value="NZ_JACIEX010000012.1"/>
</dbReference>
<reference evidence="3" key="2">
    <citation type="submission" date="2019-06" db="EMBL/GenBank/DDBJ databases">
        <authorList>
            <person name="Hu M."/>
        </authorList>
    </citation>
    <scope>NUCLEOTIDE SEQUENCE</scope>
    <source>
        <strain evidence="3">08RB2639</strain>
    </source>
</reference>
<sequence>MNDFAERLVDRIARRPHGFLGRLLYRFPVGHTPGFDMALSKAPPKQEDHIIEVGCGGGVFMRRALKSGCRATAFDHSDAMVDATGKLNADAVRTGRLQVVRADASALPLEDCRADKAYCLNAFFFFPDPQGAMREMARVLKPGGSLVLVTAPPDMREQIGGYFSRMAQSMKFYTGDMLRELAQGAGLEPKDIVLAPRAGILLLAEKKACSDD</sequence>
<dbReference type="Pfam" id="PF08241">
    <property type="entry name" value="Methyltransf_11"/>
    <property type="match status" value="1"/>
</dbReference>
<proteinExistence type="predicted"/>
<evidence type="ECO:0000313" key="4">
    <source>
        <dbReference type="Proteomes" id="UP000313390"/>
    </source>
</evidence>
<keyword evidence="3" id="KW-0808">Transferase</keyword>
<accession>A0A5C5CE58</accession>
<dbReference type="InterPro" id="IPR029063">
    <property type="entry name" value="SAM-dependent_MTases_sf"/>
</dbReference>
<keyword evidence="2" id="KW-0830">Ubiquinone</keyword>
<dbReference type="GO" id="GO:0008757">
    <property type="term" value="F:S-adenosylmethionine-dependent methyltransferase activity"/>
    <property type="evidence" value="ECO:0007669"/>
    <property type="project" value="InterPro"/>
</dbReference>
<reference evidence="3 4" key="1">
    <citation type="journal article" date="2011" name="Int. J. Syst. Evol. Microbiol.">
        <title>Ochrobactrum pecoris sp. nov., isolated from farm animals.</title>
        <authorList>
            <person name="Kampfer P."/>
            <person name="Huber B."/>
            <person name="Busse H.J."/>
            <person name="Scholz H.C."/>
            <person name="Tomaso H."/>
            <person name="Hotzel H."/>
            <person name="Melzer F."/>
        </authorList>
    </citation>
    <scope>NUCLEOTIDE SEQUENCE [LARGE SCALE GENOMIC DNA]</scope>
    <source>
        <strain evidence="3 4">08RB2639</strain>
    </source>
</reference>
<dbReference type="Gene3D" id="3.40.50.150">
    <property type="entry name" value="Vaccinia Virus protein VP39"/>
    <property type="match status" value="1"/>
</dbReference>
<dbReference type="GO" id="GO:0032259">
    <property type="term" value="P:methylation"/>
    <property type="evidence" value="ECO:0007669"/>
    <property type="project" value="UniProtKB-KW"/>
</dbReference>
<evidence type="ECO:0000313" key="5">
    <source>
        <dbReference type="Proteomes" id="UP000553980"/>
    </source>
</evidence>
<dbReference type="CDD" id="cd02440">
    <property type="entry name" value="AdoMet_MTases"/>
    <property type="match status" value="1"/>
</dbReference>
<evidence type="ECO:0000313" key="3">
    <source>
        <dbReference type="EMBL" id="TNV09642.1"/>
    </source>
</evidence>
<dbReference type="OrthoDB" id="9777830at2"/>
<dbReference type="Proteomes" id="UP000553980">
    <property type="component" value="Unassembled WGS sequence"/>
</dbReference>
<keyword evidence="3" id="KW-0489">Methyltransferase</keyword>
<protein>
    <submittedName>
        <fullName evidence="3">Methyltransferase domain-containing protein</fullName>
    </submittedName>
    <submittedName>
        <fullName evidence="2">Ubiquinone/menaquinone biosynthesis C-methylase UbiE</fullName>
    </submittedName>
</protein>
<dbReference type="EMBL" id="JACIEX010000012">
    <property type="protein sequence ID" value="MBB4095652.1"/>
    <property type="molecule type" value="Genomic_DNA"/>
</dbReference>
<feature type="domain" description="Methyltransferase type 11" evidence="1">
    <location>
        <begin position="52"/>
        <end position="148"/>
    </location>
</feature>
<reference evidence="2 5" key="3">
    <citation type="submission" date="2020-08" db="EMBL/GenBank/DDBJ databases">
        <title>Genomic Encyclopedia of Type Strains, Phase IV (KMG-IV): sequencing the most valuable type-strain genomes for metagenomic binning, comparative biology and taxonomic classification.</title>
        <authorList>
            <person name="Goeker M."/>
        </authorList>
    </citation>
    <scope>NUCLEOTIDE SEQUENCE [LARGE SCALE GENOMIC DNA]</scope>
    <source>
        <strain evidence="2 5">DSM 23868</strain>
    </source>
</reference>
<evidence type="ECO:0000313" key="2">
    <source>
        <dbReference type="EMBL" id="MBB4095652.1"/>
    </source>
</evidence>
<dbReference type="PANTHER" id="PTHR43591">
    <property type="entry name" value="METHYLTRANSFERASE"/>
    <property type="match status" value="1"/>
</dbReference>
<keyword evidence="5" id="KW-1185">Reference proteome</keyword>